<proteinExistence type="predicted"/>
<keyword evidence="4" id="KW-1185">Reference proteome</keyword>
<dbReference type="InterPro" id="IPR008752">
    <property type="entry name" value="Peptidase_M11"/>
</dbReference>
<gene>
    <name evidence="3" type="ORF">RI844_07525</name>
</gene>
<dbReference type="InterPro" id="IPR024079">
    <property type="entry name" value="MetalloPept_cat_dom_sf"/>
</dbReference>
<dbReference type="RefSeq" id="WP_348397830.1">
    <property type="nucleotide sequence ID" value="NZ_CP136600.1"/>
</dbReference>
<dbReference type="Gene3D" id="2.60.40.3440">
    <property type="match status" value="1"/>
</dbReference>
<feature type="domain" description="Peptidase M11 gametolysin" evidence="2">
    <location>
        <begin position="106"/>
        <end position="223"/>
    </location>
</feature>
<dbReference type="Pfam" id="PF05548">
    <property type="entry name" value="Peptidase_M11"/>
    <property type="match status" value="1"/>
</dbReference>
<evidence type="ECO:0000313" key="4">
    <source>
        <dbReference type="Proteomes" id="UP001301442"/>
    </source>
</evidence>
<protein>
    <submittedName>
        <fullName evidence="3">Ig-like domain-containing protein</fullName>
    </submittedName>
</protein>
<keyword evidence="1" id="KW-0732">Signal</keyword>
<dbReference type="Gene3D" id="3.40.390.10">
    <property type="entry name" value="Collagenase (Catalytic Domain)"/>
    <property type="match status" value="1"/>
</dbReference>
<evidence type="ECO:0000259" key="2">
    <source>
        <dbReference type="Pfam" id="PF05548"/>
    </source>
</evidence>
<accession>A0ABZ0GTB4</accession>
<feature type="chain" id="PRO_5045623795" evidence="1">
    <location>
        <begin position="26"/>
        <end position="578"/>
    </location>
</feature>
<sequence>MNHFLMGIFMSASLCLTLFSAKAAAITGEQKTLVFIVNFQENPNEVPITNEEANELVFGTIDDYYRANSYGQLWLTGDVAGLFTVPLSNQICNDRTVADAVNTLAVEAGVPIGQYDRHIYLTTDTGCNSNGSATVSGLPSRASINGNFVPRVIAHELGHNFGLDHSGALECDGVTLGENCEVINYGDSYDAMGSDDMGYFNAFQKERLGWMNLSSGPNVITADFDGIFTIGPYELTNGLPIAIKIPRGVDPITGNMRWFYIEYRQSLNHDDFLAERSYSFYRGDVTDGVVVRIATEGIESSSRVIHMKPNSHFKEVFGSNDWMDPAMPVGDSFTDPESGVSFALLSANGNSAEISVQFGSSQCQMAKPIITASAVNGKLAQPGAALQYRVKVENRNSSNCSNAEYQVKADLDIGWQANMEVLTLASGETGESIITVYSPIDSEAGSYILPMVATHVTAPSYSASADVEYQIENESTSPLQANDDSVILLSKQDITIAVMANDELADPSTVTISVSKPAKGSAVVLNDGSIRYSPANKFKNNDSFTYTISNGMSQSTATVRIQLESSGNGNGGGKGKPN</sequence>
<feature type="signal peptide" evidence="1">
    <location>
        <begin position="1"/>
        <end position="25"/>
    </location>
</feature>
<dbReference type="Pfam" id="PF17963">
    <property type="entry name" value="Big_9"/>
    <property type="match status" value="1"/>
</dbReference>
<dbReference type="EMBL" id="CP136600">
    <property type="protein sequence ID" value="WOH39063.1"/>
    <property type="molecule type" value="Genomic_DNA"/>
</dbReference>
<dbReference type="Proteomes" id="UP001301442">
    <property type="component" value="Chromosome"/>
</dbReference>
<evidence type="ECO:0000256" key="1">
    <source>
        <dbReference type="SAM" id="SignalP"/>
    </source>
</evidence>
<dbReference type="SUPFAM" id="SSF55486">
    <property type="entry name" value="Metalloproteases ('zincins'), catalytic domain"/>
    <property type="match status" value="1"/>
</dbReference>
<name>A0ABZ0GTB4_9GAMM</name>
<reference evidence="3 4" key="1">
    <citation type="submission" date="2023-09" db="EMBL/GenBank/DDBJ databases">
        <authorList>
            <person name="Qi X."/>
        </authorList>
    </citation>
    <scope>NUCLEOTIDE SEQUENCE [LARGE SCALE GENOMIC DNA]</scope>
    <source>
        <strain evidence="3 4">S1-1</strain>
    </source>
</reference>
<evidence type="ECO:0000313" key="3">
    <source>
        <dbReference type="EMBL" id="WOH39063.1"/>
    </source>
</evidence>
<organism evidence="3 4">
    <name type="scientific">Thalassotalea fonticola</name>
    <dbReference type="NCBI Taxonomy" id="3065649"/>
    <lineage>
        <taxon>Bacteria</taxon>
        <taxon>Pseudomonadati</taxon>
        <taxon>Pseudomonadota</taxon>
        <taxon>Gammaproteobacteria</taxon>
        <taxon>Alteromonadales</taxon>
        <taxon>Colwelliaceae</taxon>
        <taxon>Thalassotalea</taxon>
    </lineage>
</organism>